<dbReference type="InterPro" id="IPR005534">
    <property type="entry name" value="Curli_assmbl/transp-comp_CsgG"/>
</dbReference>
<dbReference type="GO" id="GO:0030288">
    <property type="term" value="C:outer membrane-bounded periplasmic space"/>
    <property type="evidence" value="ECO:0007669"/>
    <property type="project" value="InterPro"/>
</dbReference>
<evidence type="ECO:0000313" key="3">
    <source>
        <dbReference type="EMBL" id="CAL15520.1"/>
    </source>
</evidence>
<dbReference type="EMBL" id="AM286690">
    <property type="protein sequence ID" value="CAL15520.1"/>
    <property type="molecule type" value="Genomic_DNA"/>
</dbReference>
<dbReference type="Pfam" id="PF03783">
    <property type="entry name" value="CsgG"/>
    <property type="match status" value="1"/>
</dbReference>
<name>Q0VKU1_ALCBS</name>
<protein>
    <submittedName>
        <fullName evidence="3">Uncharacterized protein</fullName>
    </submittedName>
</protein>
<dbReference type="RefSeq" id="WP_011587370.1">
    <property type="nucleotide sequence ID" value="NC_008260.1"/>
</dbReference>
<dbReference type="Gene3D" id="3.40.50.10610">
    <property type="entry name" value="ABC-type transport auxiliary lipoprotein component"/>
    <property type="match status" value="1"/>
</dbReference>
<keyword evidence="2" id="KW-0732">Signal</keyword>
<sequence>MIKRLFSPFFLILLLCSSLSYAMTETVSVSARGYGDNPEQAMTNALVAAVRQGGGVTLAVDPNFRTNVYEWVINQKGDVSTWQGKETSVPEPQLPTLGNIKTYQVQTVKQVNDGIWQAQIQAEILRPKTIGPDRSHLPGIAIATFESAKSSYDLGDIKVPASQVQHQLQDNLTMAFSQSGRYRVLDRTYLADVDEELGVVAQGSIAPEEMARLGQRKGADLLLVGTIEDFQIGDSAQAFYGAKMGGYAPYVRVRYRLIDTTTTEILWSDLYEWDKSEAVIREIARQLNIDDRNHPERLADQIYPEIARAIAGDATDVLYPVQVIKVDGEAVFLSQGQGRLEKGGIMKVYRPAGEMKDPDTGMTIKLEGEALATLKVSDVRTDYGIARVEGEASPLQVGDRVRSDKQAQRSLASPAGQAATPGSSDAPLKW</sequence>
<dbReference type="KEGG" id="abo:ABO_0072"/>
<dbReference type="STRING" id="393595.ABO_0072"/>
<keyword evidence="4" id="KW-1185">Reference proteome</keyword>
<dbReference type="OrthoDB" id="6073900at2"/>
<evidence type="ECO:0000256" key="2">
    <source>
        <dbReference type="SAM" id="SignalP"/>
    </source>
</evidence>
<dbReference type="Proteomes" id="UP000008871">
    <property type="component" value="Chromosome"/>
</dbReference>
<reference evidence="3 4" key="1">
    <citation type="journal article" date="2006" name="Nat. Biotechnol.">
        <title>Genome sequence of the ubiquitous hydrocarbon-degrading marine bacterium Alcanivorax borkumensis.</title>
        <authorList>
            <person name="Schneiker S."/>
            <person name="Martins dos Santos V.A.P."/>
            <person name="Bartels D."/>
            <person name="Bekel T."/>
            <person name="Brecht M."/>
            <person name="Buhrmester J."/>
            <person name="Chernikova T.N."/>
            <person name="Denaro R."/>
            <person name="Ferrer M."/>
            <person name="Gertler C."/>
            <person name="Goesmann A."/>
            <person name="Golyshina O.V."/>
            <person name="Kaminski F."/>
            <person name="Khachane A.N."/>
            <person name="Lang S."/>
            <person name="Linke B."/>
            <person name="McHardy A.C."/>
            <person name="Meyer F."/>
            <person name="Nechitaylo T."/>
            <person name="Puehler A."/>
            <person name="Regenhardt D."/>
            <person name="Rupp O."/>
            <person name="Sabirova J.S."/>
            <person name="Selbitschka W."/>
            <person name="Yakimov M.M."/>
            <person name="Timmis K.N."/>
            <person name="Vorhoelter F.-J."/>
            <person name="Weidner S."/>
            <person name="Kaiser O."/>
            <person name="Golyshin P.N."/>
        </authorList>
    </citation>
    <scope>NUCLEOTIDE SEQUENCE [LARGE SCALE GENOMIC DNA]</scope>
    <source>
        <strain evidence="4">ATCC 700651 / DSM 11573 / NCIMB 13689 / SK2</strain>
    </source>
</reference>
<feature type="region of interest" description="Disordered" evidence="1">
    <location>
        <begin position="394"/>
        <end position="430"/>
    </location>
</feature>
<proteinExistence type="predicted"/>
<dbReference type="AlphaFoldDB" id="Q0VKU1"/>
<organism evidence="3 4">
    <name type="scientific">Alcanivorax borkumensis (strain ATCC 700651 / DSM 11573 / NCIMB 13689 / SK2)</name>
    <dbReference type="NCBI Taxonomy" id="393595"/>
    <lineage>
        <taxon>Bacteria</taxon>
        <taxon>Pseudomonadati</taxon>
        <taxon>Pseudomonadota</taxon>
        <taxon>Gammaproteobacteria</taxon>
        <taxon>Oceanospirillales</taxon>
        <taxon>Alcanivoracaceae</taxon>
        <taxon>Alcanivorax</taxon>
    </lineage>
</organism>
<evidence type="ECO:0000313" key="4">
    <source>
        <dbReference type="Proteomes" id="UP000008871"/>
    </source>
</evidence>
<feature type="signal peptide" evidence="2">
    <location>
        <begin position="1"/>
        <end position="22"/>
    </location>
</feature>
<dbReference type="eggNOG" id="COG1462">
    <property type="taxonomic scope" value="Bacteria"/>
</dbReference>
<gene>
    <name evidence="3" type="ordered locus">ABO_0072</name>
</gene>
<dbReference type="HOGENOM" id="CLU_634070_0_0_6"/>
<feature type="chain" id="PRO_5004178958" evidence="2">
    <location>
        <begin position="23"/>
        <end position="430"/>
    </location>
</feature>
<evidence type="ECO:0000256" key="1">
    <source>
        <dbReference type="SAM" id="MobiDB-lite"/>
    </source>
</evidence>
<dbReference type="TCDB" id="1.B.48.4.2">
    <property type="family name" value="the curli fiber subunit porin, cgsa, csgg (csgg) family"/>
</dbReference>
<accession>Q0VKU1</accession>